<dbReference type="Gene3D" id="2.60.40.10">
    <property type="entry name" value="Immunoglobulins"/>
    <property type="match status" value="1"/>
</dbReference>
<evidence type="ECO:0000256" key="1">
    <source>
        <dbReference type="SAM" id="Phobius"/>
    </source>
</evidence>
<evidence type="ECO:0000313" key="3">
    <source>
        <dbReference type="Proteomes" id="UP000694845"/>
    </source>
</evidence>
<proteinExistence type="predicted"/>
<dbReference type="RefSeq" id="XP_022102256.1">
    <property type="nucleotide sequence ID" value="XM_022246564.1"/>
</dbReference>
<dbReference type="PROSITE" id="PS50835">
    <property type="entry name" value="IG_LIKE"/>
    <property type="match status" value="1"/>
</dbReference>
<keyword evidence="3" id="KW-1185">Reference proteome</keyword>
<accession>A0A8B7ZG88</accession>
<evidence type="ECO:0000259" key="2">
    <source>
        <dbReference type="PROSITE" id="PS50835"/>
    </source>
</evidence>
<evidence type="ECO:0000313" key="4">
    <source>
        <dbReference type="RefSeq" id="XP_022102256.1"/>
    </source>
</evidence>
<feature type="domain" description="Ig-like" evidence="2">
    <location>
        <begin position="1"/>
        <end position="72"/>
    </location>
</feature>
<sequence>MQCKADLLKRYQPQITTSWVKDGLPVVASQRLELDSLGTLRITNPVPEDHGLYACQAKYWDTVITTNEIRLHAGPPGRALGESSFWIAQNNDIVGVSNVWAISIMLITAIGIVWLFVVIVLRLKRSRCCGKDYELVASTAN</sequence>
<dbReference type="InterPro" id="IPR013098">
    <property type="entry name" value="Ig_I-set"/>
</dbReference>
<dbReference type="GeneID" id="110985504"/>
<dbReference type="AlphaFoldDB" id="A0A8B7ZG88"/>
<feature type="transmembrane region" description="Helical" evidence="1">
    <location>
        <begin position="99"/>
        <end position="121"/>
    </location>
</feature>
<dbReference type="SUPFAM" id="SSF48726">
    <property type="entry name" value="Immunoglobulin"/>
    <property type="match status" value="1"/>
</dbReference>
<protein>
    <submittedName>
        <fullName evidence="4">Uncharacterized protein LOC110985504</fullName>
    </submittedName>
</protein>
<gene>
    <name evidence="4" type="primary">LOC110985504</name>
</gene>
<dbReference type="InterPro" id="IPR013783">
    <property type="entry name" value="Ig-like_fold"/>
</dbReference>
<dbReference type="InterPro" id="IPR007110">
    <property type="entry name" value="Ig-like_dom"/>
</dbReference>
<dbReference type="OMA" id="VWAISIM"/>
<dbReference type="InterPro" id="IPR036179">
    <property type="entry name" value="Ig-like_dom_sf"/>
</dbReference>
<organism evidence="3 4">
    <name type="scientific">Acanthaster planci</name>
    <name type="common">Crown-of-thorns starfish</name>
    <dbReference type="NCBI Taxonomy" id="133434"/>
    <lineage>
        <taxon>Eukaryota</taxon>
        <taxon>Metazoa</taxon>
        <taxon>Echinodermata</taxon>
        <taxon>Eleutherozoa</taxon>
        <taxon>Asterozoa</taxon>
        <taxon>Asteroidea</taxon>
        <taxon>Valvatacea</taxon>
        <taxon>Valvatida</taxon>
        <taxon>Acanthasteridae</taxon>
        <taxon>Acanthaster</taxon>
    </lineage>
</organism>
<keyword evidence="1" id="KW-1133">Transmembrane helix</keyword>
<keyword evidence="1" id="KW-0812">Transmembrane</keyword>
<name>A0A8B7ZG88_ACAPL</name>
<dbReference type="Pfam" id="PF07679">
    <property type="entry name" value="I-set"/>
    <property type="match status" value="1"/>
</dbReference>
<dbReference type="OrthoDB" id="438268at2759"/>
<dbReference type="Proteomes" id="UP000694845">
    <property type="component" value="Unplaced"/>
</dbReference>
<reference evidence="4" key="1">
    <citation type="submission" date="2025-08" db="UniProtKB">
        <authorList>
            <consortium name="RefSeq"/>
        </authorList>
    </citation>
    <scope>IDENTIFICATION</scope>
</reference>
<dbReference type="KEGG" id="aplc:110985504"/>
<keyword evidence="1" id="KW-0472">Membrane</keyword>